<name>A0A7X1L0E2_9PSED</name>
<dbReference type="AlphaFoldDB" id="A0A7X1L0E2"/>
<dbReference type="Pfam" id="PF00656">
    <property type="entry name" value="Peptidase_C14"/>
    <property type="match status" value="1"/>
</dbReference>
<sequence>MKKALVIGINYYENLNPLFGCVNDAYAVNQVLERHMNGELNFDVKHVTSVDAATSITRKELKEYIRKLFEDECQIALFYFAGHGHIEETGGYLLTSECADGDDGLALQEILELANSSKAINKIIVLDSCYSGAAGTQKSLGEKALLAEGMTILTASTKDQYAEEANGSGIFTSLFVDALNGGAANLLGDITPGSIYAHIDQSLSLWEQRPVFKTNVRAFTSLRKVSPPIQLSDLRQIIDLFETPNTEIKLDPSFEPQPPAPNHGIAPDPENNRKFAILQQLNRLNLVKPVDEDHMYFAAMNSKSCKLTVLGEHYWKLINNKRI</sequence>
<protein>
    <submittedName>
        <fullName evidence="2">Caspase family protein</fullName>
    </submittedName>
</protein>
<dbReference type="GO" id="GO:0006508">
    <property type="term" value="P:proteolysis"/>
    <property type="evidence" value="ECO:0007669"/>
    <property type="project" value="InterPro"/>
</dbReference>
<dbReference type="Proteomes" id="UP000526003">
    <property type="component" value="Unassembled WGS sequence"/>
</dbReference>
<evidence type="ECO:0000313" key="3">
    <source>
        <dbReference type="Proteomes" id="UP000526003"/>
    </source>
</evidence>
<dbReference type="InterPro" id="IPR011600">
    <property type="entry name" value="Pept_C14_caspase"/>
</dbReference>
<dbReference type="InterPro" id="IPR052039">
    <property type="entry name" value="Caspase-related_regulators"/>
</dbReference>
<dbReference type="GO" id="GO:0004197">
    <property type="term" value="F:cysteine-type endopeptidase activity"/>
    <property type="evidence" value="ECO:0007669"/>
    <property type="project" value="InterPro"/>
</dbReference>
<dbReference type="SUPFAM" id="SSF52129">
    <property type="entry name" value="Caspase-like"/>
    <property type="match status" value="1"/>
</dbReference>
<dbReference type="PANTHER" id="PTHR22576">
    <property type="entry name" value="MUCOSA ASSOCIATED LYMPHOID TISSUE LYMPHOMA TRANSLOCATION PROTEIN 1/PARACASPASE"/>
    <property type="match status" value="1"/>
</dbReference>
<dbReference type="InterPro" id="IPR029030">
    <property type="entry name" value="Caspase-like_dom_sf"/>
</dbReference>
<reference evidence="2 3" key="1">
    <citation type="submission" date="2020-08" db="EMBL/GenBank/DDBJ databases">
        <title>Pseudomonas sp. nov.</title>
        <authorList>
            <person name="Gieschler S."/>
            <person name="Fiedler G."/>
            <person name="Brinks E."/>
            <person name="Boehnlein C."/>
            <person name="Franz C.M.A.P."/>
            <person name="Kabisch J."/>
        </authorList>
    </citation>
    <scope>NUCLEOTIDE SEQUENCE [LARGE SCALE GENOMIC DNA]</scope>
    <source>
        <strain evidence="2 3">MBT-1</strain>
    </source>
</reference>
<gene>
    <name evidence="2" type="ORF">H7995_23490</name>
</gene>
<feature type="domain" description="Peptidase C14 caspase" evidence="1">
    <location>
        <begin position="2"/>
        <end position="213"/>
    </location>
</feature>
<evidence type="ECO:0000259" key="1">
    <source>
        <dbReference type="Pfam" id="PF00656"/>
    </source>
</evidence>
<evidence type="ECO:0000313" key="2">
    <source>
        <dbReference type="EMBL" id="MBC2692756.1"/>
    </source>
</evidence>
<dbReference type="RefSeq" id="WP_185819013.1">
    <property type="nucleotide sequence ID" value="NZ_JACMYG010000032.1"/>
</dbReference>
<organism evidence="2 3">
    <name type="scientific">Pseudomonas kielensis</name>
    <dbReference type="NCBI Taxonomy" id="2762577"/>
    <lineage>
        <taxon>Bacteria</taxon>
        <taxon>Pseudomonadati</taxon>
        <taxon>Pseudomonadota</taxon>
        <taxon>Gammaproteobacteria</taxon>
        <taxon>Pseudomonadales</taxon>
        <taxon>Pseudomonadaceae</taxon>
        <taxon>Pseudomonas</taxon>
    </lineage>
</organism>
<accession>A0A7X1L0E2</accession>
<dbReference type="Gene3D" id="3.40.50.1460">
    <property type="match status" value="1"/>
</dbReference>
<dbReference type="EMBL" id="JACMYG010000032">
    <property type="protein sequence ID" value="MBC2692756.1"/>
    <property type="molecule type" value="Genomic_DNA"/>
</dbReference>
<keyword evidence="3" id="KW-1185">Reference proteome</keyword>
<proteinExistence type="predicted"/>
<dbReference type="PANTHER" id="PTHR22576:SF37">
    <property type="entry name" value="MUCOSA-ASSOCIATED LYMPHOID TISSUE LYMPHOMA TRANSLOCATION PROTEIN 1"/>
    <property type="match status" value="1"/>
</dbReference>
<comment type="caution">
    <text evidence="2">The sequence shown here is derived from an EMBL/GenBank/DDBJ whole genome shotgun (WGS) entry which is preliminary data.</text>
</comment>